<dbReference type="EMBL" id="JBHHMI010000007">
    <property type="protein sequence ID" value="MFB5267298.1"/>
    <property type="molecule type" value="Genomic_DNA"/>
</dbReference>
<gene>
    <name evidence="3" type="ORF">ACE41H_10945</name>
</gene>
<dbReference type="Proteomes" id="UP001580346">
    <property type="component" value="Unassembled WGS sequence"/>
</dbReference>
<evidence type="ECO:0000256" key="1">
    <source>
        <dbReference type="SAM" id="Phobius"/>
    </source>
</evidence>
<organism evidence="3 4">
    <name type="scientific">Paenibacillus enshidis</name>
    <dbReference type="NCBI Taxonomy" id="1458439"/>
    <lineage>
        <taxon>Bacteria</taxon>
        <taxon>Bacillati</taxon>
        <taxon>Bacillota</taxon>
        <taxon>Bacilli</taxon>
        <taxon>Bacillales</taxon>
        <taxon>Paenibacillaceae</taxon>
        <taxon>Paenibacillus</taxon>
    </lineage>
</organism>
<accession>A0ABV5ASZ4</accession>
<dbReference type="PANTHER" id="PTHR21666">
    <property type="entry name" value="PEPTIDASE-RELATED"/>
    <property type="match status" value="1"/>
</dbReference>
<feature type="transmembrane region" description="Helical" evidence="1">
    <location>
        <begin position="83"/>
        <end position="101"/>
    </location>
</feature>
<keyword evidence="1" id="KW-0812">Transmembrane</keyword>
<keyword evidence="4" id="KW-1185">Reference proteome</keyword>
<keyword evidence="1" id="KW-0472">Membrane</keyword>
<dbReference type="CDD" id="cd12797">
    <property type="entry name" value="M23_peptidase"/>
    <property type="match status" value="1"/>
</dbReference>
<dbReference type="InterPro" id="IPR016047">
    <property type="entry name" value="M23ase_b-sheet_dom"/>
</dbReference>
<dbReference type="SUPFAM" id="SSF51261">
    <property type="entry name" value="Duplicated hybrid motif"/>
    <property type="match status" value="1"/>
</dbReference>
<name>A0ABV5ASZ4_9BACL</name>
<dbReference type="Gene3D" id="2.70.70.10">
    <property type="entry name" value="Glucose Permease (Domain IIA)"/>
    <property type="match status" value="1"/>
</dbReference>
<keyword evidence="1" id="KW-1133">Transmembrane helix</keyword>
<protein>
    <submittedName>
        <fullName evidence="3">Peptidoglycan DD-metalloendopeptidase family protein</fullName>
    </submittedName>
</protein>
<dbReference type="RefSeq" id="WP_375355267.1">
    <property type="nucleotide sequence ID" value="NZ_JBHHMI010000007.1"/>
</dbReference>
<evidence type="ECO:0000313" key="4">
    <source>
        <dbReference type="Proteomes" id="UP001580346"/>
    </source>
</evidence>
<reference evidence="3 4" key="1">
    <citation type="submission" date="2024-09" db="EMBL/GenBank/DDBJ databases">
        <title>Paenibacillus zeirhizospherea sp. nov., isolated from surface of the maize (Zea mays) roots in a horticulture field, Hungary.</title>
        <authorList>
            <person name="Marton D."/>
            <person name="Farkas M."/>
            <person name="Bedics A."/>
            <person name="Toth E."/>
            <person name="Tancsics A."/>
            <person name="Boka K."/>
            <person name="Maroti G."/>
            <person name="Kriszt B."/>
            <person name="Cserhati M."/>
        </authorList>
    </citation>
    <scope>NUCLEOTIDE SEQUENCE [LARGE SCALE GENOMIC DNA]</scope>
    <source>
        <strain evidence="3 4">KCTC 33519</strain>
    </source>
</reference>
<sequence length="280" mass="31222">MDRKSGIKQRREERIQRLTEMRGASAPTDERHWTGRISELSSYIDLPQSAEPDPELVWKKERERMHSAFREERGPSFLATLRWRFVISCILFGAIWAVFRWDIPYAAESRLFIADALSRDMDMTAAAEWYTAHFGGAPSFLPTFGEEETSSQEVSASGHPAAPLVGTVVQSFAVSLKGIEIVPERNGTNPAQVKSIDAGRVLEVTHHPQNGTTVVIRHTGGLTAIYGKVTGTQLQVDDWVQKGEAIGLIAVRESGENATLYFAVKQDDRYIDPTEVVSFD</sequence>
<evidence type="ECO:0000313" key="3">
    <source>
        <dbReference type="EMBL" id="MFB5267298.1"/>
    </source>
</evidence>
<evidence type="ECO:0000259" key="2">
    <source>
        <dbReference type="Pfam" id="PF01551"/>
    </source>
</evidence>
<proteinExistence type="predicted"/>
<comment type="caution">
    <text evidence="3">The sequence shown here is derived from an EMBL/GenBank/DDBJ whole genome shotgun (WGS) entry which is preliminary data.</text>
</comment>
<feature type="domain" description="M23ase beta-sheet core" evidence="2">
    <location>
        <begin position="187"/>
        <end position="273"/>
    </location>
</feature>
<dbReference type="Pfam" id="PF01551">
    <property type="entry name" value="Peptidase_M23"/>
    <property type="match status" value="1"/>
</dbReference>
<dbReference type="InterPro" id="IPR011055">
    <property type="entry name" value="Dup_hybrid_motif"/>
</dbReference>
<dbReference type="PANTHER" id="PTHR21666:SF274">
    <property type="entry name" value="STAGE IV SPORULATION PROTEIN FA"/>
    <property type="match status" value="1"/>
</dbReference>
<dbReference type="InterPro" id="IPR050570">
    <property type="entry name" value="Cell_wall_metabolism_enzyme"/>
</dbReference>